<reference evidence="5 6" key="1">
    <citation type="submission" date="2017-11" db="EMBL/GenBank/DDBJ databases">
        <title>Infants hospitalized years apart are colonized by the same room-sourced microbial strains.</title>
        <authorList>
            <person name="Brooks B."/>
            <person name="Olm M.R."/>
            <person name="Firek B.A."/>
            <person name="Baker R."/>
            <person name="Thomas B.C."/>
            <person name="Morowitz M.J."/>
            <person name="Banfield J.F."/>
        </authorList>
    </citation>
    <scope>NUCLEOTIDE SEQUENCE [LARGE SCALE GENOMIC DNA]</scope>
    <source>
        <strain evidence="5">S2_009_000_R2_76</strain>
    </source>
</reference>
<dbReference type="SUPFAM" id="SSF53335">
    <property type="entry name" value="S-adenosyl-L-methionine-dependent methyltransferases"/>
    <property type="match status" value="1"/>
</dbReference>
<evidence type="ECO:0000256" key="1">
    <source>
        <dbReference type="ARBA" id="ARBA00022603"/>
    </source>
</evidence>
<dbReference type="GO" id="GO:0008168">
    <property type="term" value="F:methyltransferase activity"/>
    <property type="evidence" value="ECO:0007669"/>
    <property type="project" value="UniProtKB-KW"/>
</dbReference>
<evidence type="ECO:0000259" key="4">
    <source>
        <dbReference type="Pfam" id="PF10672"/>
    </source>
</evidence>
<comment type="caution">
    <text evidence="5">The sequence shown here is derived from an EMBL/GenBank/DDBJ whole genome shotgun (WGS) entry which is preliminary data.</text>
</comment>
<dbReference type="AlphaFoldDB" id="A0A2W5ET60"/>
<protein>
    <submittedName>
        <fullName evidence="5">SAM-dependent methyltransferase</fullName>
    </submittedName>
</protein>
<gene>
    <name evidence="5" type="ORF">DI598_14140</name>
</gene>
<evidence type="ECO:0000313" key="5">
    <source>
        <dbReference type="EMBL" id="PZP44747.1"/>
    </source>
</evidence>
<organism evidence="5 6">
    <name type="scientific">Pseudopedobacter saltans</name>
    <dbReference type="NCBI Taxonomy" id="151895"/>
    <lineage>
        <taxon>Bacteria</taxon>
        <taxon>Pseudomonadati</taxon>
        <taxon>Bacteroidota</taxon>
        <taxon>Sphingobacteriia</taxon>
        <taxon>Sphingobacteriales</taxon>
        <taxon>Sphingobacteriaceae</taxon>
        <taxon>Pseudopedobacter</taxon>
    </lineage>
</organism>
<dbReference type="InterPro" id="IPR029063">
    <property type="entry name" value="SAM-dependent_MTases_sf"/>
</dbReference>
<dbReference type="InterPro" id="IPR019614">
    <property type="entry name" value="SAM-dep_methyl-trfase"/>
</dbReference>
<name>A0A2W5ET60_9SPHI</name>
<evidence type="ECO:0000256" key="2">
    <source>
        <dbReference type="ARBA" id="ARBA00022679"/>
    </source>
</evidence>
<evidence type="ECO:0000256" key="3">
    <source>
        <dbReference type="ARBA" id="ARBA00022691"/>
    </source>
</evidence>
<dbReference type="PANTHER" id="PTHR43042">
    <property type="entry name" value="SAM-DEPENDENT METHYLTRANSFERASE"/>
    <property type="match status" value="1"/>
</dbReference>
<dbReference type="Proteomes" id="UP000249645">
    <property type="component" value="Unassembled WGS sequence"/>
</dbReference>
<dbReference type="CDD" id="cd02440">
    <property type="entry name" value="AdoMet_MTases"/>
    <property type="match status" value="1"/>
</dbReference>
<feature type="domain" description="S-adenosylmethionine-dependent methyltransferase" evidence="4">
    <location>
        <begin position="75"/>
        <end position="200"/>
    </location>
</feature>
<keyword evidence="2 5" id="KW-0808">Transferase</keyword>
<dbReference type="Pfam" id="PF10672">
    <property type="entry name" value="Methyltrans_SAM"/>
    <property type="match status" value="1"/>
</dbReference>
<dbReference type="Gene3D" id="3.40.50.150">
    <property type="entry name" value="Vaccinia Virus protein VP39"/>
    <property type="match status" value="1"/>
</dbReference>
<dbReference type="Gene3D" id="3.30.750.80">
    <property type="entry name" value="RNA methyltransferase domain (HRMD) like"/>
    <property type="match status" value="1"/>
</dbReference>
<accession>A0A2W5ET60</accession>
<feature type="non-terminal residue" evidence="5">
    <location>
        <position position="1"/>
    </location>
</feature>
<proteinExistence type="predicted"/>
<dbReference type="EMBL" id="QFOI01000300">
    <property type="protein sequence ID" value="PZP44747.1"/>
    <property type="molecule type" value="Genomic_DNA"/>
</dbReference>
<keyword evidence="1 5" id="KW-0489">Methyltransferase</keyword>
<evidence type="ECO:0000313" key="6">
    <source>
        <dbReference type="Proteomes" id="UP000249645"/>
    </source>
</evidence>
<dbReference type="GO" id="GO:0032259">
    <property type="term" value="P:methylation"/>
    <property type="evidence" value="ECO:0007669"/>
    <property type="project" value="UniProtKB-KW"/>
</dbReference>
<sequence length="275" mass="32084">SFPFVIELYGDKIYVAEYKRNHGMEEDVHEDWLQKCVDVIATTLETDQEHVFVKERKRMSHRSDNQYQKLDYGEDSFIVQENNLNFIVNLSQYLDTGLFLDHRTTRKMVGDESEGKRVLNLFSYTSSFSVYAAANGASQVVSVDLSKTYLTWSENNFKENNLSGKNYSFVHADVKQYLKTLPANSFDLIVMDPPTFSNSKRMKDILDIQRDHVELINDCLHCLSDKGVLYFSTNSRKFEIEKEKINASEIKDITKATTPFDFEGKLFRWCYKIFK</sequence>
<keyword evidence="3" id="KW-0949">S-adenosyl-L-methionine</keyword>
<dbReference type="PANTHER" id="PTHR43042:SF3">
    <property type="entry name" value="RIBOSOMAL RNA LARGE SUBUNIT METHYLTRANSFERASE YWBD-RELATED"/>
    <property type="match status" value="1"/>
</dbReference>